<dbReference type="InterPro" id="IPR009057">
    <property type="entry name" value="Homeodomain-like_sf"/>
</dbReference>
<dbReference type="SUPFAM" id="SSF48498">
    <property type="entry name" value="Tetracyclin repressor-like, C-terminal domain"/>
    <property type="match status" value="1"/>
</dbReference>
<sequence>MEISSQQVGFPFLERFSGEYGRAMSVPSQSQCTRAPRRGPRGEAGAARASILAAARALFLAGDYQSVSLRAIAREAGVDTSLVSYYFGSKQALYNEAMSLPNGPHRIVADVCSGTDPDHLGEALVKAFIDAWDGHLGLGGPDPQMQGVVQALLTQPDAFDMVREFYTDQILAPVVELLVPRFGEEEAGARASLGLSQLLGIFTARYVVGLRSLANLSASELIAREAPTLQKTLTGPASEE</sequence>
<proteinExistence type="predicted"/>
<accession>G4CZB3</accession>
<dbReference type="InterPro" id="IPR036271">
    <property type="entry name" value="Tet_transcr_reg_TetR-rel_C_sf"/>
</dbReference>
<dbReference type="GO" id="GO:0000976">
    <property type="term" value="F:transcription cis-regulatory region binding"/>
    <property type="evidence" value="ECO:0007669"/>
    <property type="project" value="TreeGrafter"/>
</dbReference>
<dbReference type="Pfam" id="PF17920">
    <property type="entry name" value="TetR_C_16"/>
    <property type="match status" value="1"/>
</dbReference>
<dbReference type="Pfam" id="PF00440">
    <property type="entry name" value="TetR_N"/>
    <property type="match status" value="1"/>
</dbReference>
<reference evidence="4 5" key="1">
    <citation type="submission" date="2011-06" db="EMBL/GenBank/DDBJ databases">
        <authorList>
            <person name="Muzny D."/>
            <person name="Qin X."/>
            <person name="Deng J."/>
            <person name="Jiang H."/>
            <person name="Liu Y."/>
            <person name="Qu J."/>
            <person name="Song X.-Z."/>
            <person name="Zhang L."/>
            <person name="Thornton R."/>
            <person name="Coyle M."/>
            <person name="Francisco L."/>
            <person name="Jackson L."/>
            <person name="Javaid M."/>
            <person name="Korchina V."/>
            <person name="Kovar C."/>
            <person name="Mata R."/>
            <person name="Mathew T."/>
            <person name="Ngo R."/>
            <person name="Nguyen L."/>
            <person name="Nguyen N."/>
            <person name="Okwuonu G."/>
            <person name="Ongeri F."/>
            <person name="Pham C."/>
            <person name="Simmons D."/>
            <person name="Wilczek-Boney K."/>
            <person name="Hale W."/>
            <person name="Jakkamsetti A."/>
            <person name="Pham P."/>
            <person name="Ruth R."/>
            <person name="San Lucas F."/>
            <person name="Warren J."/>
            <person name="Zhang J."/>
            <person name="Zhao Z."/>
            <person name="Zhou C."/>
            <person name="Zhu D."/>
            <person name="Lee S."/>
            <person name="Bess C."/>
            <person name="Blankenburg K."/>
            <person name="Forbes L."/>
            <person name="Fu Q."/>
            <person name="Gubbala S."/>
            <person name="Hirani K."/>
            <person name="Jayaseelan J.C."/>
            <person name="Lara F."/>
            <person name="Munidasa M."/>
            <person name="Palculict T."/>
            <person name="Patil S."/>
            <person name="Pu L.-L."/>
            <person name="Saada N."/>
            <person name="Tang L."/>
            <person name="Weissenberger G."/>
            <person name="Zhu Y."/>
            <person name="Hemphill L."/>
            <person name="Shang Y."/>
            <person name="Youmans B."/>
            <person name="Ayvaz T."/>
            <person name="Ross M."/>
            <person name="Santibanez J."/>
            <person name="Aqrawi P."/>
            <person name="Gross S."/>
            <person name="Joshi V."/>
            <person name="Fowler G."/>
            <person name="Nazareth L."/>
            <person name="Reid J."/>
            <person name="Worley K."/>
            <person name="Petrosino J."/>
            <person name="Highlander S."/>
            <person name="Gibbs R."/>
        </authorList>
    </citation>
    <scope>NUCLEOTIDE SEQUENCE [LARGE SCALE GENOMIC DNA]</scope>
    <source>
        <strain evidence="4 5">ATCC 25577</strain>
    </source>
</reference>
<dbReference type="HOGENOM" id="CLU_069356_10_0_11"/>
<evidence type="ECO:0000313" key="4">
    <source>
        <dbReference type="EMBL" id="EGY76832.1"/>
    </source>
</evidence>
<dbReference type="PANTHER" id="PTHR30055:SF219">
    <property type="entry name" value="TRANSCRIPTIONAL REGULATORY PROTEIN"/>
    <property type="match status" value="1"/>
</dbReference>
<dbReference type="AlphaFoldDB" id="G4CZB3"/>
<evidence type="ECO:0000259" key="3">
    <source>
        <dbReference type="PROSITE" id="PS50977"/>
    </source>
</evidence>
<dbReference type="Gene3D" id="1.10.10.60">
    <property type="entry name" value="Homeodomain-like"/>
    <property type="match status" value="1"/>
</dbReference>
<keyword evidence="1 2" id="KW-0238">DNA-binding</keyword>
<evidence type="ECO:0000256" key="1">
    <source>
        <dbReference type="ARBA" id="ARBA00023125"/>
    </source>
</evidence>
<dbReference type="Proteomes" id="UP000005332">
    <property type="component" value="Unassembled WGS sequence"/>
</dbReference>
<keyword evidence="5" id="KW-1185">Reference proteome</keyword>
<dbReference type="InterPro" id="IPR041678">
    <property type="entry name" value="TetR_C_16"/>
</dbReference>
<dbReference type="PANTHER" id="PTHR30055">
    <property type="entry name" value="HTH-TYPE TRANSCRIPTIONAL REGULATOR RUTR"/>
    <property type="match status" value="1"/>
</dbReference>
<dbReference type="InterPro" id="IPR001647">
    <property type="entry name" value="HTH_TetR"/>
</dbReference>
<feature type="domain" description="HTH tetR-type" evidence="3">
    <location>
        <begin position="45"/>
        <end position="105"/>
    </location>
</feature>
<dbReference type="SUPFAM" id="SSF46689">
    <property type="entry name" value="Homeodomain-like"/>
    <property type="match status" value="1"/>
</dbReference>
<gene>
    <name evidence="4" type="ORF">HMPREF9153_1785</name>
</gene>
<dbReference type="GO" id="GO:0003700">
    <property type="term" value="F:DNA-binding transcription factor activity"/>
    <property type="evidence" value="ECO:0007669"/>
    <property type="project" value="TreeGrafter"/>
</dbReference>
<dbReference type="PATRIC" id="fig|997355.3.peg.1756"/>
<evidence type="ECO:0000256" key="2">
    <source>
        <dbReference type="PROSITE-ProRule" id="PRU00335"/>
    </source>
</evidence>
<protein>
    <submittedName>
        <fullName evidence="4">TetR-family transcriptional regulator</fullName>
    </submittedName>
</protein>
<comment type="caution">
    <text evidence="4">The sequence shown here is derived from an EMBL/GenBank/DDBJ whole genome shotgun (WGS) entry which is preliminary data.</text>
</comment>
<dbReference type="InterPro" id="IPR050109">
    <property type="entry name" value="HTH-type_TetR-like_transc_reg"/>
</dbReference>
<name>G4CZB3_9ACTN</name>
<evidence type="ECO:0000313" key="5">
    <source>
        <dbReference type="Proteomes" id="UP000005332"/>
    </source>
</evidence>
<organism evidence="4 5">
    <name type="scientific">Cutibacterium avidum ATCC 25577</name>
    <dbReference type="NCBI Taxonomy" id="997355"/>
    <lineage>
        <taxon>Bacteria</taxon>
        <taxon>Bacillati</taxon>
        <taxon>Actinomycetota</taxon>
        <taxon>Actinomycetes</taxon>
        <taxon>Propionibacteriales</taxon>
        <taxon>Propionibacteriaceae</taxon>
        <taxon>Cutibacterium</taxon>
    </lineage>
</organism>
<dbReference type="Gene3D" id="1.10.357.10">
    <property type="entry name" value="Tetracycline Repressor, domain 2"/>
    <property type="match status" value="1"/>
</dbReference>
<dbReference type="PRINTS" id="PR00455">
    <property type="entry name" value="HTHTETR"/>
</dbReference>
<feature type="DNA-binding region" description="H-T-H motif" evidence="2">
    <location>
        <begin position="68"/>
        <end position="87"/>
    </location>
</feature>
<dbReference type="PROSITE" id="PS50977">
    <property type="entry name" value="HTH_TETR_2"/>
    <property type="match status" value="1"/>
</dbReference>
<dbReference type="EMBL" id="AGBA01000015">
    <property type="protein sequence ID" value="EGY76832.1"/>
    <property type="molecule type" value="Genomic_DNA"/>
</dbReference>